<dbReference type="GO" id="GO:0016625">
    <property type="term" value="F:oxidoreductase activity, acting on the aldehyde or oxo group of donors, iron-sulfur protein as acceptor"/>
    <property type="evidence" value="ECO:0007669"/>
    <property type="project" value="InterPro"/>
</dbReference>
<evidence type="ECO:0000313" key="4">
    <source>
        <dbReference type="Proteomes" id="UP000249482"/>
    </source>
</evidence>
<comment type="caution">
    <text evidence="3">The sequence shown here is derived from an EMBL/GenBank/DDBJ whole genome shotgun (WGS) entry which is preliminary data.</text>
</comment>
<reference evidence="3 4" key="1">
    <citation type="submission" date="2018-06" db="EMBL/GenBank/DDBJ databases">
        <title>Draft genome sequence of mcr-1-harboring Escherichia coli isolated from wound infection of a hospitalized patient, in Bolivia.</title>
        <authorList>
            <person name="Munoz M.E."/>
            <person name="Moura Q."/>
            <person name="Ventura P.R.M."/>
            <person name="Bustos L.R."/>
            <person name="Ovando B.G."/>
            <person name="Terrazas D.I.V."/>
            <person name="Yarhui N.B."/>
            <person name="Cerdeira L."/>
            <person name="Lincopan N."/>
        </authorList>
    </citation>
    <scope>NUCLEOTIDE SEQUENCE [LARGE SCALE GENOMIC DNA]</scope>
    <source>
        <strain evidence="3 4">EcMLT</strain>
    </source>
</reference>
<evidence type="ECO:0000256" key="1">
    <source>
        <dbReference type="SAM" id="MobiDB-lite"/>
    </source>
</evidence>
<dbReference type="InterPro" id="IPR051919">
    <property type="entry name" value="W-dependent_AOR"/>
</dbReference>
<dbReference type="Proteomes" id="UP000249482">
    <property type="component" value="Unassembled WGS sequence"/>
</dbReference>
<feature type="non-terminal residue" evidence="3">
    <location>
        <position position="96"/>
    </location>
</feature>
<feature type="domain" description="Aldehyde ferredoxin oxidoreductase N-terminal" evidence="2">
    <location>
        <begin position="1"/>
        <end position="43"/>
    </location>
</feature>
<feature type="region of interest" description="Disordered" evidence="1">
    <location>
        <begin position="77"/>
        <end position="96"/>
    </location>
</feature>
<gene>
    <name evidence="3" type="ORF">DNQ45_31230</name>
</gene>
<dbReference type="AlphaFoldDB" id="A0A2W6NR21"/>
<dbReference type="Gene3D" id="3.60.9.10">
    <property type="entry name" value="Aldehyde ferredoxin oxidoreductase, N-terminal domain"/>
    <property type="match status" value="1"/>
</dbReference>
<organism evidence="3 4">
    <name type="scientific">Escherichia coli</name>
    <dbReference type="NCBI Taxonomy" id="562"/>
    <lineage>
        <taxon>Bacteria</taxon>
        <taxon>Pseudomonadati</taxon>
        <taxon>Pseudomonadota</taxon>
        <taxon>Gammaproteobacteria</taxon>
        <taxon>Enterobacterales</taxon>
        <taxon>Enterobacteriaceae</taxon>
        <taxon>Escherichia</taxon>
    </lineage>
</organism>
<evidence type="ECO:0000313" key="3">
    <source>
        <dbReference type="EMBL" id="PZT58205.1"/>
    </source>
</evidence>
<dbReference type="PANTHER" id="PTHR30038">
    <property type="entry name" value="ALDEHYDE FERREDOXIN OXIDOREDUCTASE"/>
    <property type="match status" value="1"/>
</dbReference>
<feature type="non-terminal residue" evidence="3">
    <location>
        <position position="1"/>
    </location>
</feature>
<dbReference type="GO" id="GO:0051536">
    <property type="term" value="F:iron-sulfur cluster binding"/>
    <property type="evidence" value="ECO:0007669"/>
    <property type="project" value="InterPro"/>
</dbReference>
<dbReference type="Pfam" id="PF02730">
    <property type="entry name" value="AFOR_N"/>
    <property type="match status" value="1"/>
</dbReference>
<evidence type="ECO:0000259" key="2">
    <source>
        <dbReference type="Pfam" id="PF02730"/>
    </source>
</evidence>
<dbReference type="InterPro" id="IPR013983">
    <property type="entry name" value="Ald_Fedxn_OxRdtase_N"/>
</dbReference>
<dbReference type="InterPro" id="IPR036503">
    <property type="entry name" value="Ald_Fedxn_OxRdtase_N_sf"/>
</dbReference>
<sequence length="96" mass="10255">IGQAGENLVPLSGMLNSRNHSGGAGTGAIMGSKNLKAIAVEGTKGVNIADRQEMKRLNDYMMTELIGANNNHVVPSTPQSWAEYSDPKSRWTARKG</sequence>
<dbReference type="SUPFAM" id="SSF56228">
    <property type="entry name" value="Aldehyde ferredoxin oxidoreductase, N-terminal domain"/>
    <property type="match status" value="1"/>
</dbReference>
<accession>A0A2W6NR21</accession>
<name>A0A2W6NR21_ECOLX</name>
<feature type="region of interest" description="Disordered" evidence="1">
    <location>
        <begin position="1"/>
        <end position="27"/>
    </location>
</feature>
<proteinExistence type="predicted"/>
<dbReference type="PANTHER" id="PTHR30038:SF0">
    <property type="entry name" value="TUNGSTEN-CONTAINING ALDEHYDE FERREDOXIN OXIDOREDUCTASE"/>
    <property type="match status" value="1"/>
</dbReference>
<protein>
    <submittedName>
        <fullName evidence="3">Aldehyde:ferredoxin oxidoreductase</fullName>
    </submittedName>
</protein>
<dbReference type="EMBL" id="QKWZ01001432">
    <property type="protein sequence ID" value="PZT58205.1"/>
    <property type="molecule type" value="Genomic_DNA"/>
</dbReference>